<dbReference type="Proteomes" id="UP000176593">
    <property type="component" value="Unassembled WGS sequence"/>
</dbReference>
<feature type="transmembrane region" description="Helical" evidence="7">
    <location>
        <begin position="321"/>
        <end position="339"/>
    </location>
</feature>
<name>A0A1F7VBX6_9BACT</name>
<feature type="transmembrane region" description="Helical" evidence="7">
    <location>
        <begin position="80"/>
        <end position="99"/>
    </location>
</feature>
<evidence type="ECO:0000256" key="2">
    <source>
        <dbReference type="ARBA" id="ARBA00022475"/>
    </source>
</evidence>
<evidence type="ECO:0000313" key="8">
    <source>
        <dbReference type="EMBL" id="OGL87933.1"/>
    </source>
</evidence>
<evidence type="ECO:0000256" key="3">
    <source>
        <dbReference type="ARBA" id="ARBA00022679"/>
    </source>
</evidence>
<organism evidence="8 9">
    <name type="scientific">Candidatus Uhrbacteria bacterium RIFCSPLOWO2_02_FULL_48_18</name>
    <dbReference type="NCBI Taxonomy" id="1802408"/>
    <lineage>
        <taxon>Bacteria</taxon>
        <taxon>Candidatus Uhriibacteriota</taxon>
    </lineage>
</organism>
<evidence type="ECO:0000313" key="9">
    <source>
        <dbReference type="Proteomes" id="UP000176593"/>
    </source>
</evidence>
<keyword evidence="3" id="KW-0808">Transferase</keyword>
<proteinExistence type="predicted"/>
<dbReference type="GO" id="GO:0016780">
    <property type="term" value="F:phosphotransferase activity, for other substituted phosphate groups"/>
    <property type="evidence" value="ECO:0007669"/>
    <property type="project" value="InterPro"/>
</dbReference>
<evidence type="ECO:0000256" key="1">
    <source>
        <dbReference type="ARBA" id="ARBA00004651"/>
    </source>
</evidence>
<keyword evidence="6 7" id="KW-0472">Membrane</keyword>
<feature type="transmembrane region" description="Helical" evidence="7">
    <location>
        <begin position="6"/>
        <end position="27"/>
    </location>
</feature>
<gene>
    <name evidence="8" type="ORF">A3I41_02385</name>
</gene>
<evidence type="ECO:0008006" key="10">
    <source>
        <dbReference type="Google" id="ProtNLM"/>
    </source>
</evidence>
<reference evidence="8 9" key="1">
    <citation type="journal article" date="2016" name="Nat. Commun.">
        <title>Thousands of microbial genomes shed light on interconnected biogeochemical processes in an aquifer system.</title>
        <authorList>
            <person name="Anantharaman K."/>
            <person name="Brown C.T."/>
            <person name="Hug L.A."/>
            <person name="Sharon I."/>
            <person name="Castelle C.J."/>
            <person name="Probst A.J."/>
            <person name="Thomas B.C."/>
            <person name="Singh A."/>
            <person name="Wilkins M.J."/>
            <person name="Karaoz U."/>
            <person name="Brodie E.L."/>
            <person name="Williams K.H."/>
            <person name="Hubbard S.S."/>
            <person name="Banfield J.F."/>
        </authorList>
    </citation>
    <scope>NUCLEOTIDE SEQUENCE [LARGE SCALE GENOMIC DNA]</scope>
</reference>
<dbReference type="GO" id="GO:0044038">
    <property type="term" value="P:cell wall macromolecule biosynthetic process"/>
    <property type="evidence" value="ECO:0007669"/>
    <property type="project" value="TreeGrafter"/>
</dbReference>
<dbReference type="GO" id="GO:0071555">
    <property type="term" value="P:cell wall organization"/>
    <property type="evidence" value="ECO:0007669"/>
    <property type="project" value="TreeGrafter"/>
</dbReference>
<keyword evidence="5 7" id="KW-1133">Transmembrane helix</keyword>
<dbReference type="PANTHER" id="PTHR22926:SF3">
    <property type="entry name" value="UNDECAPRENYL-PHOSPHATE ALPHA-N-ACETYLGLUCOSAMINYL 1-PHOSPHATE TRANSFERASE"/>
    <property type="match status" value="1"/>
</dbReference>
<feature type="transmembrane region" description="Helical" evidence="7">
    <location>
        <begin position="297"/>
        <end position="315"/>
    </location>
</feature>
<comment type="subcellular location">
    <subcellularLocation>
        <location evidence="1">Cell membrane</location>
        <topology evidence="1">Multi-pass membrane protein</topology>
    </subcellularLocation>
</comment>
<keyword evidence="4 7" id="KW-0812">Transmembrane</keyword>
<dbReference type="GO" id="GO:0005886">
    <property type="term" value="C:plasma membrane"/>
    <property type="evidence" value="ECO:0007669"/>
    <property type="project" value="UniProtKB-SubCell"/>
</dbReference>
<dbReference type="AlphaFoldDB" id="A0A1F7VBX6"/>
<accession>A0A1F7VBX6</accession>
<evidence type="ECO:0000256" key="4">
    <source>
        <dbReference type="ARBA" id="ARBA00022692"/>
    </source>
</evidence>
<comment type="caution">
    <text evidence="8">The sequence shown here is derived from an EMBL/GenBank/DDBJ whole genome shotgun (WGS) entry which is preliminary data.</text>
</comment>
<feature type="transmembrane region" description="Helical" evidence="7">
    <location>
        <begin position="47"/>
        <end position="68"/>
    </location>
</feature>
<feature type="transmembrane region" description="Helical" evidence="7">
    <location>
        <begin position="111"/>
        <end position="128"/>
    </location>
</feature>
<protein>
    <recommendedName>
        <fullName evidence="10">Undecaprenyl-phosphate alpha-N-acetylglucosaminyl 1-phosphate transferase</fullName>
    </recommendedName>
</protein>
<dbReference type="PANTHER" id="PTHR22926">
    <property type="entry name" value="PHOSPHO-N-ACETYLMURAMOYL-PENTAPEPTIDE-TRANSFERASE"/>
    <property type="match status" value="1"/>
</dbReference>
<feature type="transmembrane region" description="Helical" evidence="7">
    <location>
        <begin position="169"/>
        <end position="190"/>
    </location>
</feature>
<evidence type="ECO:0000256" key="6">
    <source>
        <dbReference type="ARBA" id="ARBA00023136"/>
    </source>
</evidence>
<feature type="transmembrane region" description="Helical" evidence="7">
    <location>
        <begin position="196"/>
        <end position="213"/>
    </location>
</feature>
<dbReference type="InterPro" id="IPR000715">
    <property type="entry name" value="Glycosyl_transferase_4"/>
</dbReference>
<dbReference type="Pfam" id="PF00953">
    <property type="entry name" value="Glycos_transf_4"/>
    <property type="match status" value="1"/>
</dbReference>
<feature type="transmembrane region" description="Helical" evidence="7">
    <location>
        <begin position="246"/>
        <end position="264"/>
    </location>
</feature>
<evidence type="ECO:0000256" key="5">
    <source>
        <dbReference type="ARBA" id="ARBA00022989"/>
    </source>
</evidence>
<evidence type="ECO:0000256" key="7">
    <source>
        <dbReference type="SAM" id="Phobius"/>
    </source>
</evidence>
<dbReference type="GO" id="GO:0009103">
    <property type="term" value="P:lipopolysaccharide biosynthetic process"/>
    <property type="evidence" value="ECO:0007669"/>
    <property type="project" value="TreeGrafter"/>
</dbReference>
<keyword evidence="2" id="KW-1003">Cell membrane</keyword>
<sequence length="344" mass="37792">MMSLLISFGVTAFIIAFFSTVFVRFVATKWHIVDHPHHPKNVHTHPIPRLGGISIFLAVAVAVIGSLLSSKWLVSGEIQYLQYTGFLLGGLILMIGGYIDDRFDLPPRYAIIAPLLASVTVILCGVNIEKLTNPFGGVFFLHAWQSNIIVFIWLMVVMYTTKFLDGLDGLATSVTSIGSMMVLLLALTVAYFQPDVALLAAIVLGAQLGFLFWNFHPASIFLGEGGSTLVGFLVGMLAVISGGKLATALLVLGVPLLDVMWIVLRRFRAGGLKQIFVGDRKHLHHRLLDRGWGQTQIVLFYVFIAGLFGISTLFFQSKEKVIILMLLAGLMLVAAAFFVRNERK</sequence>
<dbReference type="EMBL" id="MGEQ01000002">
    <property type="protein sequence ID" value="OGL87933.1"/>
    <property type="molecule type" value="Genomic_DNA"/>
</dbReference>
<feature type="transmembrane region" description="Helical" evidence="7">
    <location>
        <begin position="134"/>
        <end position="157"/>
    </location>
</feature>
<dbReference type="CDD" id="cd06853">
    <property type="entry name" value="GT_WecA_like"/>
    <property type="match status" value="1"/>
</dbReference>